<reference evidence="1 2" key="1">
    <citation type="submission" date="2020-10" db="EMBL/GenBank/DDBJ databases">
        <title>Sequencing the genomes of 1000 actinobacteria strains.</title>
        <authorList>
            <person name="Klenk H.-P."/>
        </authorList>
    </citation>
    <scope>NUCLEOTIDE SEQUENCE [LARGE SCALE GENOMIC DNA]</scope>
    <source>
        <strain evidence="1 2">DSM 44653</strain>
    </source>
</reference>
<dbReference type="Proteomes" id="UP000631670">
    <property type="component" value="Unassembled WGS sequence"/>
</dbReference>
<organism evidence="1 2">
    <name type="scientific">Amycolatopsis lexingtonensis</name>
    <dbReference type="NCBI Taxonomy" id="218822"/>
    <lineage>
        <taxon>Bacteria</taxon>
        <taxon>Bacillati</taxon>
        <taxon>Actinomycetota</taxon>
        <taxon>Actinomycetes</taxon>
        <taxon>Pseudonocardiales</taxon>
        <taxon>Pseudonocardiaceae</taxon>
        <taxon>Amycolatopsis</taxon>
    </lineage>
</organism>
<dbReference type="InterPro" id="IPR046274">
    <property type="entry name" value="DUF6307"/>
</dbReference>
<dbReference type="RefSeq" id="WP_169734956.1">
    <property type="nucleotide sequence ID" value="NZ_JADBEG010000001.1"/>
</dbReference>
<proteinExistence type="predicted"/>
<evidence type="ECO:0000313" key="2">
    <source>
        <dbReference type="Proteomes" id="UP000631670"/>
    </source>
</evidence>
<gene>
    <name evidence="1" type="ORF">H4696_007192</name>
</gene>
<accession>A0ABR9IAQ5</accession>
<evidence type="ECO:0000313" key="1">
    <source>
        <dbReference type="EMBL" id="MBE1500092.1"/>
    </source>
</evidence>
<dbReference type="EMBL" id="JADBEG010000001">
    <property type="protein sequence ID" value="MBE1500092.1"/>
    <property type="molecule type" value="Genomic_DNA"/>
</dbReference>
<keyword evidence="2" id="KW-1185">Reference proteome</keyword>
<comment type="caution">
    <text evidence="1">The sequence shown here is derived from an EMBL/GenBank/DDBJ whole genome shotgun (WGS) entry which is preliminary data.</text>
</comment>
<dbReference type="Pfam" id="PF19826">
    <property type="entry name" value="DUF6307"/>
    <property type="match status" value="1"/>
</dbReference>
<name>A0ABR9IAQ5_9PSEU</name>
<sequence>MTSTTAPVTRYQLRVDRVKDIVVEHTELSDAKALELAVLMVHELDTVPERIR</sequence>
<protein>
    <submittedName>
        <fullName evidence="1">Uncharacterized protein</fullName>
    </submittedName>
</protein>